<dbReference type="GO" id="GO:0006508">
    <property type="term" value="P:proteolysis"/>
    <property type="evidence" value="ECO:0007669"/>
    <property type="project" value="UniProtKB-KW"/>
</dbReference>
<feature type="non-terminal residue" evidence="10">
    <location>
        <position position="974"/>
    </location>
</feature>
<comment type="caution">
    <text evidence="10">The sequence shown here is derived from an EMBL/GenBank/DDBJ whole genome shotgun (WGS) entry which is preliminary data.</text>
</comment>
<sequence length="974" mass="105759">MSTTKDSGWGARVKNTAHISTRISHYQEEEEVAPSRVTETALKPEVKEVPKSESEEAIDEAQPSIASAVESSDSSSKDQEVSATPTQVAVPPSRVPTPKIEAAPAPEPVPEPSASTSTSSTPAPAPPKKSWASLLRPAESSSATATPAKNALPTSSIVGFSIPAGVTSSTPPQPVSPSKKTELINLLTSNPSSGPFTSKIRPRGLVNSGNMCFANSVLQILLYCQPFHRLFVEIGKLLPATATQKDNAASGSSSASSSATPLVEATATFLKEFVTTKKPLSNGKSSGVASGSGYGRSKGKERELMEMDDDWDLDSFLPTYIYDAMKEKKRFDTMRGGQQEDAEEFLGFYLDTLEEELLSMLNSTQPSKPHVEETEAVPTKEDGWMEVGKKNRTVVTRTIKATESPITRIFGGKFRSTLRAPRQKDSVVVEDWRSLRLDIQRDQIRTIQDALSYISHPQPVQVSISTQPGVAVEATQQVHIESLPPILVLHIKRFCYDMNVKGVVKVGKQVQFGPELEIGADLMATAAKKTGPTRYKLFGAVYHHGPSASGGHYTLDVLHPNRYPSFNSNAKPKEGWVRIDDDLVSDVRPDDVFGAAQEKDDSRFSPFIDKPWRQPPFNTTPDARPGHPALSRQAVMLGIGFDILNLDDDHAHRLVQLIYASLHLILITTGIHLFLSIYGFSVFKEARAGKRKQARVPYLSVGIAVSALFCAYNILTSVYLADLLINTGTEETAFEEFVVEHMGDWLSVWATVCQMGICFIGTAFLSKADSLILDISLLPCLAEEDLGRLVPILCLRNILCVLVALAVVLLVGLRRSSMVKTVPFQYGCAWVSLSAGANIYSSSLIAFRLLQARFRNKELSGDPQQFTDLSAILVESALPFSLFGIASAVVYSPSLAVKPPSVPVMATWTCLSALAVQLIAFRVVIGMSYTHGLGAADPKESSEKGVPEPMTFAREPPNSTATHETRQTISHVSA</sequence>
<name>A0A9W8MC28_9AGAR</name>
<feature type="compositionally biased region" description="Polar residues" evidence="7">
    <location>
        <begin position="280"/>
        <end position="289"/>
    </location>
</feature>
<organism evidence="10 11">
    <name type="scientific">Candolleomyces eurysporus</name>
    <dbReference type="NCBI Taxonomy" id="2828524"/>
    <lineage>
        <taxon>Eukaryota</taxon>
        <taxon>Fungi</taxon>
        <taxon>Dikarya</taxon>
        <taxon>Basidiomycota</taxon>
        <taxon>Agaricomycotina</taxon>
        <taxon>Agaricomycetes</taxon>
        <taxon>Agaricomycetidae</taxon>
        <taxon>Agaricales</taxon>
        <taxon>Agaricineae</taxon>
        <taxon>Psathyrellaceae</taxon>
        <taxon>Candolleomyces</taxon>
    </lineage>
</organism>
<dbReference type="OrthoDB" id="429671at2759"/>
<feature type="transmembrane region" description="Helical" evidence="8">
    <location>
        <begin position="904"/>
        <end position="925"/>
    </location>
</feature>
<feature type="region of interest" description="Disordered" evidence="7">
    <location>
        <begin position="280"/>
        <end position="301"/>
    </location>
</feature>
<dbReference type="PROSITE" id="PS00972">
    <property type="entry name" value="USP_1"/>
    <property type="match status" value="1"/>
</dbReference>
<dbReference type="GO" id="GO:0004843">
    <property type="term" value="F:cysteine-type deubiquitinase activity"/>
    <property type="evidence" value="ECO:0007669"/>
    <property type="project" value="UniProtKB-EC"/>
</dbReference>
<proteinExistence type="predicted"/>
<evidence type="ECO:0000256" key="1">
    <source>
        <dbReference type="ARBA" id="ARBA00000707"/>
    </source>
</evidence>
<dbReference type="PANTHER" id="PTHR24006">
    <property type="entry name" value="UBIQUITIN CARBOXYL-TERMINAL HYDROLASE"/>
    <property type="match status" value="1"/>
</dbReference>
<dbReference type="InterPro" id="IPR018200">
    <property type="entry name" value="USP_CS"/>
</dbReference>
<keyword evidence="11" id="KW-1185">Reference proteome</keyword>
<evidence type="ECO:0000313" key="11">
    <source>
        <dbReference type="Proteomes" id="UP001140091"/>
    </source>
</evidence>
<dbReference type="GO" id="GO:0005634">
    <property type="term" value="C:nucleus"/>
    <property type="evidence" value="ECO:0007669"/>
    <property type="project" value="TreeGrafter"/>
</dbReference>
<keyword evidence="8" id="KW-0812">Transmembrane</keyword>
<keyword evidence="8" id="KW-1133">Transmembrane helix</keyword>
<dbReference type="GO" id="GO:0016579">
    <property type="term" value="P:protein deubiquitination"/>
    <property type="evidence" value="ECO:0007669"/>
    <property type="project" value="InterPro"/>
</dbReference>
<dbReference type="CDD" id="cd02257">
    <property type="entry name" value="Peptidase_C19"/>
    <property type="match status" value="1"/>
</dbReference>
<evidence type="ECO:0000256" key="5">
    <source>
        <dbReference type="ARBA" id="ARBA00022801"/>
    </source>
</evidence>
<dbReference type="SUPFAM" id="SSF54001">
    <property type="entry name" value="Cysteine proteinases"/>
    <property type="match status" value="1"/>
</dbReference>
<evidence type="ECO:0000256" key="7">
    <source>
        <dbReference type="SAM" id="MobiDB-lite"/>
    </source>
</evidence>
<evidence type="ECO:0000256" key="2">
    <source>
        <dbReference type="ARBA" id="ARBA00012759"/>
    </source>
</evidence>
<dbReference type="PANTHER" id="PTHR24006:SF687">
    <property type="entry name" value="UBIQUITIN CARBOXYL-TERMINAL HYDROLASE 10"/>
    <property type="match status" value="1"/>
</dbReference>
<dbReference type="EMBL" id="JANBPK010001396">
    <property type="protein sequence ID" value="KAJ2923184.1"/>
    <property type="molecule type" value="Genomic_DNA"/>
</dbReference>
<feature type="transmembrane region" description="Helical" evidence="8">
    <location>
        <begin position="657"/>
        <end position="680"/>
    </location>
</feature>
<dbReference type="Gene3D" id="3.90.70.10">
    <property type="entry name" value="Cysteine proteinases"/>
    <property type="match status" value="1"/>
</dbReference>
<dbReference type="InterPro" id="IPR001394">
    <property type="entry name" value="Peptidase_C19_UCH"/>
</dbReference>
<evidence type="ECO:0000256" key="6">
    <source>
        <dbReference type="ARBA" id="ARBA00022807"/>
    </source>
</evidence>
<feature type="compositionally biased region" description="Low complexity" evidence="7">
    <location>
        <begin position="112"/>
        <end position="148"/>
    </location>
</feature>
<reference evidence="10" key="1">
    <citation type="submission" date="2022-06" db="EMBL/GenBank/DDBJ databases">
        <title>Genome Sequence of Candolleomyces eurysporus.</title>
        <authorList>
            <person name="Buettner E."/>
        </authorList>
    </citation>
    <scope>NUCLEOTIDE SEQUENCE</scope>
    <source>
        <strain evidence="10">VTCC 930004</strain>
    </source>
</reference>
<feature type="domain" description="USP" evidence="9">
    <location>
        <begin position="203"/>
        <end position="611"/>
    </location>
</feature>
<evidence type="ECO:0000259" key="9">
    <source>
        <dbReference type="PROSITE" id="PS50235"/>
    </source>
</evidence>
<keyword evidence="4" id="KW-0833">Ubl conjugation pathway</keyword>
<evidence type="ECO:0000256" key="4">
    <source>
        <dbReference type="ARBA" id="ARBA00022786"/>
    </source>
</evidence>
<protein>
    <recommendedName>
        <fullName evidence="2">ubiquitinyl hydrolase 1</fullName>
        <ecNumber evidence="2">3.4.19.12</ecNumber>
    </recommendedName>
</protein>
<keyword evidence="3" id="KW-0645">Protease</keyword>
<dbReference type="InterPro" id="IPR050164">
    <property type="entry name" value="Peptidase_C19"/>
</dbReference>
<feature type="transmembrane region" description="Helical" evidence="8">
    <location>
        <begin position="871"/>
        <end position="892"/>
    </location>
</feature>
<evidence type="ECO:0000313" key="10">
    <source>
        <dbReference type="EMBL" id="KAJ2923184.1"/>
    </source>
</evidence>
<feature type="compositionally biased region" description="Basic and acidic residues" evidence="7">
    <location>
        <begin position="937"/>
        <end position="946"/>
    </location>
</feature>
<evidence type="ECO:0000256" key="3">
    <source>
        <dbReference type="ARBA" id="ARBA00022670"/>
    </source>
</evidence>
<feature type="region of interest" description="Disordered" evidence="7">
    <location>
        <begin position="1"/>
        <end position="149"/>
    </location>
</feature>
<feature type="transmembrane region" description="Helical" evidence="8">
    <location>
        <begin position="701"/>
        <end position="725"/>
    </location>
</feature>
<dbReference type="InterPro" id="IPR028889">
    <property type="entry name" value="USP"/>
</dbReference>
<gene>
    <name evidence="10" type="ORF">H1R20_g13912</name>
</gene>
<keyword evidence="6" id="KW-0788">Thiol protease</keyword>
<comment type="catalytic activity">
    <reaction evidence="1">
        <text>Thiol-dependent hydrolysis of ester, thioester, amide, peptide and isopeptide bonds formed by the C-terminal Gly of ubiquitin (a 76-residue protein attached to proteins as an intracellular targeting signal).</text>
        <dbReference type="EC" id="3.4.19.12"/>
    </reaction>
</comment>
<feature type="transmembrane region" description="Helical" evidence="8">
    <location>
        <begin position="786"/>
        <end position="812"/>
    </location>
</feature>
<dbReference type="EC" id="3.4.19.12" evidence="2"/>
<dbReference type="Pfam" id="PF00443">
    <property type="entry name" value="UCH"/>
    <property type="match status" value="1"/>
</dbReference>
<dbReference type="Proteomes" id="UP001140091">
    <property type="component" value="Unassembled WGS sequence"/>
</dbReference>
<evidence type="ECO:0000256" key="8">
    <source>
        <dbReference type="SAM" id="Phobius"/>
    </source>
</evidence>
<keyword evidence="5" id="KW-0378">Hydrolase</keyword>
<accession>A0A9W8MC28</accession>
<dbReference type="PROSITE" id="PS50235">
    <property type="entry name" value="USP_3"/>
    <property type="match status" value="1"/>
</dbReference>
<feature type="compositionally biased region" description="Low complexity" evidence="7">
    <location>
        <begin position="64"/>
        <end position="74"/>
    </location>
</feature>
<feature type="compositionally biased region" description="Basic and acidic residues" evidence="7">
    <location>
        <begin position="42"/>
        <end position="54"/>
    </location>
</feature>
<dbReference type="AlphaFoldDB" id="A0A9W8MC28"/>
<feature type="region of interest" description="Disordered" evidence="7">
    <location>
        <begin position="934"/>
        <end position="974"/>
    </location>
</feature>
<feature type="compositionally biased region" description="Polar residues" evidence="7">
    <location>
        <begin position="957"/>
        <end position="974"/>
    </location>
</feature>
<feature type="transmembrane region" description="Helical" evidence="8">
    <location>
        <begin position="745"/>
        <end position="765"/>
    </location>
</feature>
<dbReference type="GO" id="GO:0005829">
    <property type="term" value="C:cytosol"/>
    <property type="evidence" value="ECO:0007669"/>
    <property type="project" value="TreeGrafter"/>
</dbReference>
<dbReference type="InterPro" id="IPR038765">
    <property type="entry name" value="Papain-like_cys_pep_sf"/>
</dbReference>
<keyword evidence="8" id="KW-0472">Membrane</keyword>
<feature type="transmembrane region" description="Helical" evidence="8">
    <location>
        <begin position="824"/>
        <end position="850"/>
    </location>
</feature>